<feature type="transmembrane region" description="Helical" evidence="11">
    <location>
        <begin position="180"/>
        <end position="200"/>
    </location>
</feature>
<dbReference type="GO" id="GO:0043682">
    <property type="term" value="F:P-type divalent copper transporter activity"/>
    <property type="evidence" value="ECO:0007669"/>
    <property type="project" value="TreeGrafter"/>
</dbReference>
<keyword evidence="10 11" id="KW-0472">Membrane</keyword>
<dbReference type="Pfam" id="PF00702">
    <property type="entry name" value="Hydrolase"/>
    <property type="match status" value="1"/>
</dbReference>
<dbReference type="InterPro" id="IPR023214">
    <property type="entry name" value="HAD_sf"/>
</dbReference>
<accession>A0A367QKG1</accession>
<dbReference type="NCBIfam" id="TIGR01525">
    <property type="entry name" value="ATPase-IB_hvy"/>
    <property type="match status" value="1"/>
</dbReference>
<dbReference type="InterPro" id="IPR023299">
    <property type="entry name" value="ATPase_P-typ_cyto_dom_N"/>
</dbReference>
<dbReference type="Proteomes" id="UP000252107">
    <property type="component" value="Unassembled WGS sequence"/>
</dbReference>
<dbReference type="Pfam" id="PF00403">
    <property type="entry name" value="HMA"/>
    <property type="match status" value="1"/>
</dbReference>
<reference evidence="14" key="1">
    <citation type="submission" date="2016-04" db="EMBL/GenBank/DDBJ databases">
        <authorList>
            <person name="Tabuchi Yagui T.R."/>
        </authorList>
    </citation>
    <scope>NUCLEOTIDE SEQUENCE [LARGE SCALE GENOMIC DNA]</scope>
    <source>
        <strain evidence="14">NIES-26</strain>
    </source>
</reference>
<keyword evidence="5 11" id="KW-0479">Metal-binding</keyword>
<dbReference type="InterPro" id="IPR006121">
    <property type="entry name" value="HMA_dom"/>
</dbReference>
<keyword evidence="3" id="KW-0813">Transport</keyword>
<dbReference type="InterPro" id="IPR036163">
    <property type="entry name" value="HMA_dom_sf"/>
</dbReference>
<dbReference type="Gene3D" id="3.40.50.1000">
    <property type="entry name" value="HAD superfamily/HAD-like"/>
    <property type="match status" value="1"/>
</dbReference>
<dbReference type="NCBIfam" id="TIGR01494">
    <property type="entry name" value="ATPase_P-type"/>
    <property type="match status" value="2"/>
</dbReference>
<feature type="transmembrane region" description="Helical" evidence="11">
    <location>
        <begin position="430"/>
        <end position="453"/>
    </location>
</feature>
<dbReference type="CDD" id="cd02094">
    <property type="entry name" value="P-type_ATPase_Cu-like"/>
    <property type="match status" value="1"/>
</dbReference>
<dbReference type="InterPro" id="IPR001757">
    <property type="entry name" value="P_typ_ATPase"/>
</dbReference>
<evidence type="ECO:0000259" key="13">
    <source>
        <dbReference type="PROSITE" id="PS50846"/>
    </source>
</evidence>
<dbReference type="InterPro" id="IPR017969">
    <property type="entry name" value="Heavy-metal-associated_CS"/>
</dbReference>
<keyword evidence="6 11" id="KW-0547">Nucleotide-binding</keyword>
<feature type="region of interest" description="Disordered" evidence="12">
    <location>
        <begin position="83"/>
        <end position="104"/>
    </location>
</feature>
<dbReference type="CDD" id="cd00371">
    <property type="entry name" value="HMA"/>
    <property type="match status" value="1"/>
</dbReference>
<evidence type="ECO:0000256" key="12">
    <source>
        <dbReference type="SAM" id="MobiDB-lite"/>
    </source>
</evidence>
<dbReference type="GO" id="GO:0016887">
    <property type="term" value="F:ATP hydrolysis activity"/>
    <property type="evidence" value="ECO:0007669"/>
    <property type="project" value="InterPro"/>
</dbReference>
<evidence type="ECO:0000256" key="2">
    <source>
        <dbReference type="ARBA" id="ARBA00006024"/>
    </source>
</evidence>
<comment type="subcellular location">
    <subcellularLocation>
        <location evidence="1">Cell membrane</location>
        <topology evidence="1">Multi-pass membrane protein</topology>
    </subcellularLocation>
</comment>
<proteinExistence type="inferred from homology"/>
<dbReference type="FunFam" id="3.30.70.100:FF:000001">
    <property type="entry name" value="ATPase copper transporting beta"/>
    <property type="match status" value="1"/>
</dbReference>
<dbReference type="SFLD" id="SFLDS00003">
    <property type="entry name" value="Haloacid_Dehalogenase"/>
    <property type="match status" value="1"/>
</dbReference>
<dbReference type="AlphaFoldDB" id="A0A367QKG1"/>
<evidence type="ECO:0000256" key="7">
    <source>
        <dbReference type="ARBA" id="ARBA00022840"/>
    </source>
</evidence>
<feature type="domain" description="HMA" evidence="13">
    <location>
        <begin position="18"/>
        <end position="84"/>
    </location>
</feature>
<keyword evidence="7 11" id="KW-0067">ATP-binding</keyword>
<evidence type="ECO:0000256" key="11">
    <source>
        <dbReference type="RuleBase" id="RU362081"/>
    </source>
</evidence>
<dbReference type="InterPro" id="IPR008250">
    <property type="entry name" value="ATPase_P-typ_transduc_dom_A_sf"/>
</dbReference>
<evidence type="ECO:0000313" key="15">
    <source>
        <dbReference type="Proteomes" id="UP000252107"/>
    </source>
</evidence>
<dbReference type="GO" id="GO:0005886">
    <property type="term" value="C:plasma membrane"/>
    <property type="evidence" value="ECO:0007669"/>
    <property type="project" value="UniProtKB-SubCell"/>
</dbReference>
<dbReference type="Gene3D" id="3.30.70.100">
    <property type="match status" value="1"/>
</dbReference>
<evidence type="ECO:0000256" key="3">
    <source>
        <dbReference type="ARBA" id="ARBA00022448"/>
    </source>
</evidence>
<dbReference type="PRINTS" id="PR00119">
    <property type="entry name" value="CATATPASE"/>
</dbReference>
<evidence type="ECO:0000256" key="9">
    <source>
        <dbReference type="ARBA" id="ARBA00022989"/>
    </source>
</evidence>
<dbReference type="FunFam" id="2.70.150.10:FF:000002">
    <property type="entry name" value="Copper-transporting ATPase 1, putative"/>
    <property type="match status" value="1"/>
</dbReference>
<dbReference type="SUPFAM" id="SSF55008">
    <property type="entry name" value="HMA, heavy metal-associated domain"/>
    <property type="match status" value="1"/>
</dbReference>
<feature type="transmembrane region" description="Helical" evidence="11">
    <location>
        <begin position="115"/>
        <end position="138"/>
    </location>
</feature>
<dbReference type="Gene3D" id="3.40.1110.10">
    <property type="entry name" value="Calcium-transporting ATPase, cytoplasmic domain N"/>
    <property type="match status" value="1"/>
</dbReference>
<dbReference type="InterPro" id="IPR023298">
    <property type="entry name" value="ATPase_P-typ_TM_dom_sf"/>
</dbReference>
<evidence type="ECO:0000256" key="1">
    <source>
        <dbReference type="ARBA" id="ARBA00004651"/>
    </source>
</evidence>
<dbReference type="PROSITE" id="PS00154">
    <property type="entry name" value="ATPASE_E1_E2"/>
    <property type="match status" value="1"/>
</dbReference>
<dbReference type="InterPro" id="IPR059000">
    <property type="entry name" value="ATPase_P-type_domA"/>
</dbReference>
<dbReference type="InterPro" id="IPR044492">
    <property type="entry name" value="P_typ_ATPase_HD_dom"/>
</dbReference>
<dbReference type="SUPFAM" id="SSF81653">
    <property type="entry name" value="Calcium ATPase, transduction domain A"/>
    <property type="match status" value="1"/>
</dbReference>
<dbReference type="PROSITE" id="PS50846">
    <property type="entry name" value="HMA_2"/>
    <property type="match status" value="1"/>
</dbReference>
<keyword evidence="9 11" id="KW-1133">Transmembrane helix</keyword>
<evidence type="ECO:0000256" key="10">
    <source>
        <dbReference type="ARBA" id="ARBA00023136"/>
    </source>
</evidence>
<dbReference type="Pfam" id="PF00122">
    <property type="entry name" value="E1-E2_ATPase"/>
    <property type="match status" value="1"/>
</dbReference>
<dbReference type="GO" id="GO:0005524">
    <property type="term" value="F:ATP binding"/>
    <property type="evidence" value="ECO:0007669"/>
    <property type="project" value="UniProtKB-UniRule"/>
</dbReference>
<dbReference type="SFLD" id="SFLDF00027">
    <property type="entry name" value="p-type_atpase"/>
    <property type="match status" value="1"/>
</dbReference>
<dbReference type="GO" id="GO:0055070">
    <property type="term" value="P:copper ion homeostasis"/>
    <property type="evidence" value="ECO:0007669"/>
    <property type="project" value="TreeGrafter"/>
</dbReference>
<dbReference type="PROSITE" id="PS01047">
    <property type="entry name" value="HMA_1"/>
    <property type="match status" value="1"/>
</dbReference>
<dbReference type="InterPro" id="IPR018303">
    <property type="entry name" value="ATPase_P-typ_P_site"/>
</dbReference>
<protein>
    <submittedName>
        <fullName evidence="14">ATPase</fullName>
    </submittedName>
</protein>
<evidence type="ECO:0000256" key="6">
    <source>
        <dbReference type="ARBA" id="ARBA00022741"/>
    </source>
</evidence>
<organism evidence="14 15">
    <name type="scientific">Nostoc minutum NIES-26</name>
    <dbReference type="NCBI Taxonomy" id="1844469"/>
    <lineage>
        <taxon>Bacteria</taxon>
        <taxon>Bacillati</taxon>
        <taxon>Cyanobacteriota</taxon>
        <taxon>Cyanophyceae</taxon>
        <taxon>Nostocales</taxon>
        <taxon>Nostocaceae</taxon>
        <taxon>Nostoc</taxon>
    </lineage>
</organism>
<dbReference type="Gene3D" id="2.70.150.10">
    <property type="entry name" value="Calcium-transporting ATPase, cytoplasmic transduction domain A"/>
    <property type="match status" value="1"/>
</dbReference>
<comment type="caution">
    <text evidence="14">The sequence shown here is derived from an EMBL/GenBank/DDBJ whole genome shotgun (WGS) entry which is preliminary data.</text>
</comment>
<comment type="similarity">
    <text evidence="2 11">Belongs to the cation transport ATPase (P-type) (TC 3.A.3) family. Type IB subfamily.</text>
</comment>
<feature type="transmembrane region" description="Helical" evidence="11">
    <location>
        <begin position="790"/>
        <end position="808"/>
    </location>
</feature>
<name>A0A367QKG1_9NOSO</name>
<evidence type="ECO:0000256" key="4">
    <source>
        <dbReference type="ARBA" id="ARBA00022692"/>
    </source>
</evidence>
<dbReference type="GO" id="GO:0005507">
    <property type="term" value="F:copper ion binding"/>
    <property type="evidence" value="ECO:0007669"/>
    <property type="project" value="TreeGrafter"/>
</dbReference>
<feature type="transmembrane region" description="Helical" evidence="11">
    <location>
        <begin position="366"/>
        <end position="388"/>
    </location>
</feature>
<dbReference type="SFLD" id="SFLDG00002">
    <property type="entry name" value="C1.7:_P-type_atpase_like"/>
    <property type="match status" value="1"/>
</dbReference>
<keyword evidence="11" id="KW-1003">Cell membrane</keyword>
<dbReference type="PANTHER" id="PTHR43520">
    <property type="entry name" value="ATP7, ISOFORM B"/>
    <property type="match status" value="1"/>
</dbReference>
<keyword evidence="4 11" id="KW-0812">Transmembrane</keyword>
<feature type="transmembrane region" description="Helical" evidence="11">
    <location>
        <begin position="144"/>
        <end position="168"/>
    </location>
</feature>
<dbReference type="SUPFAM" id="SSF56784">
    <property type="entry name" value="HAD-like"/>
    <property type="match status" value="1"/>
</dbReference>
<keyword evidence="8" id="KW-1278">Translocase</keyword>
<dbReference type="InterPro" id="IPR027256">
    <property type="entry name" value="P-typ_ATPase_IB"/>
</dbReference>
<sequence length="812" mass="85495">MPLVPKTNLAPELALTSEKIILDVGGMKCAGCVKAVERQLTQHPGVKSACVNLATEVAVVESETGAVDADALAKRLTAAGFPTQPRKASDKEAGGTLEDPAEQQRQQMRSAIRQLIVAGVLLVLSGIGHFGSITGSILPVLNNIWFHCGLATVALLIPGRPILVDGWLGWRRNAPNMNTLVGLGTLTAYTASLVALLFPQMGWECFFDEPVMMLGFILLGRTLEQQARGRAAAAFRQLLALQPQVARLIANPNPEKLGGGSNSVEIPAEQVRVGEWLQVLPGDKIPVDGEVRFGNTTVDESMLTGEAVPVIKQPGDMVAAGTINQSGAIAIQAMRTGSDTTLAQIVALVEAAQTRKAPVQKLADTVAGYFTYGVLTAAVLTFVFWYFFGSHIWPDLAISGGMEMMSHAAHNAPHSTLSTHHSPLLTSLKLAIAVMVVACPCALGLATPTAILVGTGIGAERGLLIKGGDVLERVHQLDTVVFDKTGTLTTGNPTVTDCLTLEGLGTGDKEDKKNYQYPIPNPQSLLQLAAAVESGTHHPVAKAIQQEAQRQQLSIPDAVDFHTEPGLGVSAVVEGATVLLGNWDWLSWHGISIGDTVQQVAQKLAAEGKTVVYAAVGGTLAGLIAVQDTLRSDAQTTVDKLRQMGLRVILLSGDRLEAASAIAKQLGLNSADVMAGVPPSKKAAVIQELQANACKIAMVGDGINDAPALSQADVGIALHSGTDVAMETAEIVLMRDRLNDVVESIRLSRATFNKIRQNLFWAFAYNTIGIPLAAGVLLPSLGFVLSPSGAAALMAFSSVSVVTNSLLLRRLA</sequence>
<dbReference type="EMBL" id="LXQD01000317">
    <property type="protein sequence ID" value="RCJ24688.1"/>
    <property type="molecule type" value="Genomic_DNA"/>
</dbReference>
<dbReference type="PANTHER" id="PTHR43520:SF22">
    <property type="entry name" value="COPPER-TRANSPORTING ATPASE PAA1, CHLOROPLASTIC"/>
    <property type="match status" value="1"/>
</dbReference>
<evidence type="ECO:0000256" key="8">
    <source>
        <dbReference type="ARBA" id="ARBA00022967"/>
    </source>
</evidence>
<evidence type="ECO:0000313" key="14">
    <source>
        <dbReference type="EMBL" id="RCJ24688.1"/>
    </source>
</evidence>
<evidence type="ECO:0000256" key="5">
    <source>
        <dbReference type="ARBA" id="ARBA00022723"/>
    </source>
</evidence>
<gene>
    <name evidence="14" type="ORF">A6770_03235</name>
</gene>
<keyword evidence="15" id="KW-1185">Reference proteome</keyword>
<dbReference type="SUPFAM" id="SSF81665">
    <property type="entry name" value="Calcium ATPase, transmembrane domain M"/>
    <property type="match status" value="1"/>
</dbReference>
<feature type="transmembrane region" description="Helical" evidence="11">
    <location>
        <begin position="759"/>
        <end position="778"/>
    </location>
</feature>
<dbReference type="InterPro" id="IPR036412">
    <property type="entry name" value="HAD-like_sf"/>
</dbReference>